<dbReference type="PANTHER" id="PTHR45521:SF2">
    <property type="entry name" value="TRANSDUCIN_WD40 REPEAT-LIKE SUPERFAMILY PROTEIN"/>
    <property type="match status" value="1"/>
</dbReference>
<name>D8R1Z8_SELML</name>
<reference evidence="2 3" key="1">
    <citation type="journal article" date="2011" name="Science">
        <title>The Selaginella genome identifies genetic changes associated with the evolution of vascular plants.</title>
        <authorList>
            <person name="Banks J.A."/>
            <person name="Nishiyama T."/>
            <person name="Hasebe M."/>
            <person name="Bowman J.L."/>
            <person name="Gribskov M."/>
            <person name="dePamphilis C."/>
            <person name="Albert V.A."/>
            <person name="Aono N."/>
            <person name="Aoyama T."/>
            <person name="Ambrose B.A."/>
            <person name="Ashton N.W."/>
            <person name="Axtell M.J."/>
            <person name="Barker E."/>
            <person name="Barker M.S."/>
            <person name="Bennetzen J.L."/>
            <person name="Bonawitz N.D."/>
            <person name="Chapple C."/>
            <person name="Cheng C."/>
            <person name="Correa L.G."/>
            <person name="Dacre M."/>
            <person name="DeBarry J."/>
            <person name="Dreyer I."/>
            <person name="Elias M."/>
            <person name="Engstrom E.M."/>
            <person name="Estelle M."/>
            <person name="Feng L."/>
            <person name="Finet C."/>
            <person name="Floyd S.K."/>
            <person name="Frommer W.B."/>
            <person name="Fujita T."/>
            <person name="Gramzow L."/>
            <person name="Gutensohn M."/>
            <person name="Harholt J."/>
            <person name="Hattori M."/>
            <person name="Heyl A."/>
            <person name="Hirai T."/>
            <person name="Hiwatashi Y."/>
            <person name="Ishikawa M."/>
            <person name="Iwata M."/>
            <person name="Karol K.G."/>
            <person name="Koehler B."/>
            <person name="Kolukisaoglu U."/>
            <person name="Kubo M."/>
            <person name="Kurata T."/>
            <person name="Lalonde S."/>
            <person name="Li K."/>
            <person name="Li Y."/>
            <person name="Litt A."/>
            <person name="Lyons E."/>
            <person name="Manning G."/>
            <person name="Maruyama T."/>
            <person name="Michael T.P."/>
            <person name="Mikami K."/>
            <person name="Miyazaki S."/>
            <person name="Morinaga S."/>
            <person name="Murata T."/>
            <person name="Mueller-Roeber B."/>
            <person name="Nelson D.R."/>
            <person name="Obara M."/>
            <person name="Oguri Y."/>
            <person name="Olmstead R.G."/>
            <person name="Onodera N."/>
            <person name="Petersen B.L."/>
            <person name="Pils B."/>
            <person name="Prigge M."/>
            <person name="Rensing S.A."/>
            <person name="Riano-Pachon D.M."/>
            <person name="Roberts A.W."/>
            <person name="Sato Y."/>
            <person name="Scheller H.V."/>
            <person name="Schulz B."/>
            <person name="Schulz C."/>
            <person name="Shakirov E.V."/>
            <person name="Shibagaki N."/>
            <person name="Shinohara N."/>
            <person name="Shippen D.E."/>
            <person name="Soerensen I."/>
            <person name="Sotooka R."/>
            <person name="Sugimoto N."/>
            <person name="Sugita M."/>
            <person name="Sumikawa N."/>
            <person name="Tanurdzic M."/>
            <person name="Theissen G."/>
            <person name="Ulvskov P."/>
            <person name="Wakazuki S."/>
            <person name="Weng J.K."/>
            <person name="Willats W.W."/>
            <person name="Wipf D."/>
            <person name="Wolf P.G."/>
            <person name="Yang L."/>
            <person name="Zimmer A.D."/>
            <person name="Zhu Q."/>
            <person name="Mitros T."/>
            <person name="Hellsten U."/>
            <person name="Loque D."/>
            <person name="Otillar R."/>
            <person name="Salamov A."/>
            <person name="Schmutz J."/>
            <person name="Shapiro H."/>
            <person name="Lindquist E."/>
            <person name="Lucas S."/>
            <person name="Rokhsar D."/>
            <person name="Grigoriev I.V."/>
        </authorList>
    </citation>
    <scope>NUCLEOTIDE SEQUENCE [LARGE SCALE GENOMIC DNA]</scope>
</reference>
<dbReference type="EMBL" id="GL377570">
    <property type="protein sequence ID" value="EFJ33641.1"/>
    <property type="molecule type" value="Genomic_DNA"/>
</dbReference>
<dbReference type="OMA" id="VNCCENK"/>
<feature type="non-terminal residue" evidence="2">
    <location>
        <position position="1"/>
    </location>
</feature>
<dbReference type="HOGENOM" id="CLU_1987366_0_0_1"/>
<dbReference type="InterPro" id="IPR036322">
    <property type="entry name" value="WD40_repeat_dom_sf"/>
</dbReference>
<dbReference type="STRING" id="88036.D8R1Z8"/>
<dbReference type="eggNOG" id="ENOG502QTTC">
    <property type="taxonomic scope" value="Eukaryota"/>
</dbReference>
<dbReference type="SUPFAM" id="SSF50978">
    <property type="entry name" value="WD40 repeat-like"/>
    <property type="match status" value="1"/>
</dbReference>
<evidence type="ECO:0000256" key="1">
    <source>
        <dbReference type="SAM" id="MobiDB-lite"/>
    </source>
</evidence>
<dbReference type="PANTHER" id="PTHR45521">
    <property type="entry name" value="TSET COMPLEX MEMBER TSTF"/>
    <property type="match status" value="1"/>
</dbReference>
<organism evidence="3">
    <name type="scientific">Selaginella moellendorffii</name>
    <name type="common">Spikemoss</name>
    <dbReference type="NCBI Taxonomy" id="88036"/>
    <lineage>
        <taxon>Eukaryota</taxon>
        <taxon>Viridiplantae</taxon>
        <taxon>Streptophyta</taxon>
        <taxon>Embryophyta</taxon>
        <taxon>Tracheophyta</taxon>
        <taxon>Lycopodiopsida</taxon>
        <taxon>Selaginellales</taxon>
        <taxon>Selaginellaceae</taxon>
        <taxon>Selaginella</taxon>
    </lineage>
</organism>
<evidence type="ECO:0000313" key="3">
    <source>
        <dbReference type="Proteomes" id="UP000001514"/>
    </source>
</evidence>
<proteinExistence type="predicted"/>
<dbReference type="KEGG" id="smo:SELMODRAFT_83682"/>
<gene>
    <name evidence="2" type="ORF">SELMODRAFT_83682</name>
</gene>
<sequence length="126" mass="13365">WISRTAAADAQSSPAQPVSSGSSGTTQGRRFLVVNCCENKAIFLALITMRARDVPKQILEKKAPLSVEFLPRFTSGDGTLAAFGGPDGTIRALPLGNWQMAQKYIGGHKGSVVCLMTFMTSSGEVC</sequence>
<feature type="region of interest" description="Disordered" evidence="1">
    <location>
        <begin position="1"/>
        <end position="25"/>
    </location>
</feature>
<accession>D8R1Z8</accession>
<dbReference type="InParanoid" id="D8R1Z8"/>
<dbReference type="Proteomes" id="UP000001514">
    <property type="component" value="Unassembled WGS sequence"/>
</dbReference>
<dbReference type="InterPro" id="IPR053290">
    <property type="entry name" value="TSET_complex_member"/>
</dbReference>
<protein>
    <submittedName>
        <fullName evidence="2">Uncharacterized protein</fullName>
    </submittedName>
</protein>
<dbReference type="AlphaFoldDB" id="D8R1Z8"/>
<dbReference type="Gramene" id="EFJ33641">
    <property type="protein sequence ID" value="EFJ33641"/>
    <property type="gene ID" value="SELMODRAFT_83682"/>
</dbReference>
<evidence type="ECO:0000313" key="2">
    <source>
        <dbReference type="EMBL" id="EFJ33641.1"/>
    </source>
</evidence>
<keyword evidence="3" id="KW-1185">Reference proteome</keyword>